<dbReference type="CDD" id="cd05015">
    <property type="entry name" value="SIS_PGI_1"/>
    <property type="match status" value="1"/>
</dbReference>
<dbReference type="SUPFAM" id="SSF53697">
    <property type="entry name" value="SIS domain"/>
    <property type="match status" value="1"/>
</dbReference>
<dbReference type="GO" id="GO:0006094">
    <property type="term" value="P:gluconeogenesis"/>
    <property type="evidence" value="ECO:0007669"/>
    <property type="project" value="UniProtKB-UniRule"/>
</dbReference>
<evidence type="ECO:0000256" key="1">
    <source>
        <dbReference type="ARBA" id="ARBA00004926"/>
    </source>
</evidence>
<dbReference type="Gene3D" id="1.10.1390.10">
    <property type="match status" value="1"/>
</dbReference>
<comment type="pathway">
    <text evidence="7">Carbohydrate biosynthesis; gluconeogenesis.</text>
</comment>
<comment type="pathway">
    <text evidence="1 7 8">Carbohydrate degradation; glycolysis; D-glyceraldehyde 3-phosphate and glycerone phosphate from D-glucose: step 2/4.</text>
</comment>
<dbReference type="EC" id="5.3.1.9" evidence="7"/>
<dbReference type="GO" id="GO:0006096">
    <property type="term" value="P:glycolytic process"/>
    <property type="evidence" value="ECO:0007669"/>
    <property type="project" value="UniProtKB-UniRule"/>
</dbReference>
<feature type="active site" evidence="7">
    <location>
        <position position="484"/>
    </location>
</feature>
<dbReference type="Gene3D" id="3.40.50.10490">
    <property type="entry name" value="Glucose-6-phosphate isomerase like protein, domain 1"/>
    <property type="match status" value="2"/>
</dbReference>
<evidence type="ECO:0000256" key="8">
    <source>
        <dbReference type="RuleBase" id="RU000612"/>
    </source>
</evidence>
<dbReference type="InterPro" id="IPR035476">
    <property type="entry name" value="SIS_PGI_1"/>
</dbReference>
<dbReference type="InterPro" id="IPR001672">
    <property type="entry name" value="G6P_Isomerase"/>
</dbReference>
<dbReference type="GO" id="GO:0048029">
    <property type="term" value="F:monosaccharide binding"/>
    <property type="evidence" value="ECO:0007669"/>
    <property type="project" value="TreeGrafter"/>
</dbReference>
<dbReference type="GO" id="GO:0051156">
    <property type="term" value="P:glucose 6-phosphate metabolic process"/>
    <property type="evidence" value="ECO:0007669"/>
    <property type="project" value="TreeGrafter"/>
</dbReference>
<comment type="similarity">
    <text evidence="2 7 8">Belongs to the GPI family.</text>
</comment>
<dbReference type="InterPro" id="IPR035482">
    <property type="entry name" value="SIS_PGI_2"/>
</dbReference>
<comment type="catalytic activity">
    <reaction evidence="6 7 8">
        <text>alpha-D-glucose 6-phosphate = beta-D-fructose 6-phosphate</text>
        <dbReference type="Rhea" id="RHEA:11816"/>
        <dbReference type="ChEBI" id="CHEBI:57634"/>
        <dbReference type="ChEBI" id="CHEBI:58225"/>
        <dbReference type="EC" id="5.3.1.9"/>
    </reaction>
</comment>
<evidence type="ECO:0000256" key="6">
    <source>
        <dbReference type="ARBA" id="ARBA00029321"/>
    </source>
</evidence>
<dbReference type="InterPro" id="IPR018189">
    <property type="entry name" value="Phosphoglucose_isomerase_CS"/>
</dbReference>
<dbReference type="HAMAP" id="MF_00473">
    <property type="entry name" value="G6P_isomerase"/>
    <property type="match status" value="1"/>
</dbReference>
<dbReference type="RefSeq" id="WP_135945193.1">
    <property type="nucleotide sequence ID" value="NZ_BMEI01000003.1"/>
</dbReference>
<comment type="caution">
    <text evidence="9">The sequence shown here is derived from an EMBL/GenBank/DDBJ whole genome shotgun (WGS) entry which is preliminary data.</text>
</comment>
<evidence type="ECO:0000313" key="9">
    <source>
        <dbReference type="EMBL" id="TGY92060.1"/>
    </source>
</evidence>
<comment type="function">
    <text evidence="7">Catalyzes the reversible isomerization of glucose-6-phosphate to fructose-6-phosphate.</text>
</comment>
<dbReference type="Proteomes" id="UP000305451">
    <property type="component" value="Unassembled WGS sequence"/>
</dbReference>
<dbReference type="GO" id="GO:0097367">
    <property type="term" value="F:carbohydrate derivative binding"/>
    <property type="evidence" value="ECO:0007669"/>
    <property type="project" value="InterPro"/>
</dbReference>
<name>A0A4S2H8A7_9PROT</name>
<evidence type="ECO:0000256" key="4">
    <source>
        <dbReference type="ARBA" id="ARBA00023152"/>
    </source>
</evidence>
<dbReference type="AlphaFoldDB" id="A0A4S2H8A7"/>
<protein>
    <recommendedName>
        <fullName evidence="7">Glucose-6-phosphate isomerase</fullName>
        <shortName evidence="7">GPI</shortName>
        <ecNumber evidence="7">5.3.1.9</ecNumber>
    </recommendedName>
    <alternativeName>
        <fullName evidence="7">Phosphoglucose isomerase</fullName>
        <shortName evidence="7">PGI</shortName>
    </alternativeName>
    <alternativeName>
        <fullName evidence="7">Phosphohexose isomerase</fullName>
        <shortName evidence="7">PHI</shortName>
    </alternativeName>
</protein>
<evidence type="ECO:0000256" key="3">
    <source>
        <dbReference type="ARBA" id="ARBA00022432"/>
    </source>
</evidence>
<dbReference type="PROSITE" id="PS51463">
    <property type="entry name" value="P_GLUCOSE_ISOMERASE_3"/>
    <property type="match status" value="1"/>
</dbReference>
<dbReference type="PROSITE" id="PS00765">
    <property type="entry name" value="P_GLUCOSE_ISOMERASE_1"/>
    <property type="match status" value="1"/>
</dbReference>
<gene>
    <name evidence="7" type="primary">pgi</name>
    <name evidence="9" type="ORF">E5162_10345</name>
</gene>
<dbReference type="UniPathway" id="UPA00138"/>
<organism evidence="9 10">
    <name type="scientific">Marinicauda pacifica</name>
    <dbReference type="NCBI Taxonomy" id="1133559"/>
    <lineage>
        <taxon>Bacteria</taxon>
        <taxon>Pseudomonadati</taxon>
        <taxon>Pseudomonadota</taxon>
        <taxon>Alphaproteobacteria</taxon>
        <taxon>Maricaulales</taxon>
        <taxon>Maricaulaceae</taxon>
        <taxon>Marinicauda</taxon>
    </lineage>
</organism>
<feature type="active site" evidence="7">
    <location>
        <position position="372"/>
    </location>
</feature>
<dbReference type="InterPro" id="IPR023096">
    <property type="entry name" value="G6P_Isomerase_C"/>
</dbReference>
<dbReference type="EMBL" id="SRXV01000003">
    <property type="protein sequence ID" value="TGY92060.1"/>
    <property type="molecule type" value="Genomic_DNA"/>
</dbReference>
<keyword evidence="3 7" id="KW-0312">Gluconeogenesis</keyword>
<accession>A0A4S2H8A7</accession>
<evidence type="ECO:0000256" key="7">
    <source>
        <dbReference type="HAMAP-Rule" id="MF_00473"/>
    </source>
</evidence>
<dbReference type="OrthoDB" id="140919at2"/>
<keyword evidence="5 7" id="KW-0413">Isomerase</keyword>
<feature type="active site" description="Proton donor" evidence="7">
    <location>
        <position position="340"/>
    </location>
</feature>
<dbReference type="PANTHER" id="PTHR11469:SF1">
    <property type="entry name" value="GLUCOSE-6-PHOSPHATE ISOMERASE"/>
    <property type="match status" value="1"/>
</dbReference>
<sequence length="516" mass="55655">MTDFSALDPHARRLGETSLAELVGRDRERDASLVVEGAGLMLDARKQRLDASAWSALLDMAAGSDLAERRSALFSGGIVNETEHRPALHPGLRNPDRLTDGDLAGRIRAAREATSRFAMRAGERDVLAGHPVRRVVNIGIGGSDLGPRFVYDALKAYRRAGMEARFVSNLDPADLDDALEGADPQTTLFCVVSKSFTTQETLMNAQAARTWLVSQVGEEGANIRFCAATAAPDKARAFGIDPAQIFPFEDGVGGRYSVWSAAGLALEIALGPEAFEAFLAGARSMDDHFYDAPPESNLPVVKALIDVWNRAGLKRLSRCVAAYSSRLERLPAYLQQLEMESLGKSVTREGRPLAADRGGQLVWGGRGSDVQHSFFQWLHQGVDDAPVDFIALKSLAQSEDPRAQALTANLLAQGAALMQGQDGTGELAAHKAMAGGRVSSTLLLDALTPQTLGALIALHEHKVFVEATLYRLNPYDQWGVELGKQLARDIAIGDVSVLDPATRDLIDRLGLSPRRD</sequence>
<dbReference type="PROSITE" id="PS00174">
    <property type="entry name" value="P_GLUCOSE_ISOMERASE_2"/>
    <property type="match status" value="1"/>
</dbReference>
<keyword evidence="7" id="KW-0963">Cytoplasm</keyword>
<proteinExistence type="inferred from homology"/>
<evidence type="ECO:0000256" key="5">
    <source>
        <dbReference type="ARBA" id="ARBA00023235"/>
    </source>
</evidence>
<keyword evidence="10" id="KW-1185">Reference proteome</keyword>
<dbReference type="InterPro" id="IPR046348">
    <property type="entry name" value="SIS_dom_sf"/>
</dbReference>
<dbReference type="GO" id="GO:0004347">
    <property type="term" value="F:glucose-6-phosphate isomerase activity"/>
    <property type="evidence" value="ECO:0007669"/>
    <property type="project" value="UniProtKB-UniRule"/>
</dbReference>
<evidence type="ECO:0000313" key="10">
    <source>
        <dbReference type="Proteomes" id="UP000305451"/>
    </source>
</evidence>
<keyword evidence="4 7" id="KW-0324">Glycolysis</keyword>
<dbReference type="UniPathway" id="UPA00109">
    <property type="reaction ID" value="UER00181"/>
</dbReference>
<dbReference type="NCBIfam" id="NF001211">
    <property type="entry name" value="PRK00179.1"/>
    <property type="match status" value="1"/>
</dbReference>
<evidence type="ECO:0000256" key="2">
    <source>
        <dbReference type="ARBA" id="ARBA00006604"/>
    </source>
</evidence>
<dbReference type="PRINTS" id="PR00662">
    <property type="entry name" value="G6PISOMERASE"/>
</dbReference>
<dbReference type="GO" id="GO:0005829">
    <property type="term" value="C:cytosol"/>
    <property type="evidence" value="ECO:0007669"/>
    <property type="project" value="TreeGrafter"/>
</dbReference>
<reference evidence="9 10" key="1">
    <citation type="journal article" date="2013" name="Int. J. Syst. Evol. Microbiol.">
        <title>Marinicauda pacifica gen. nov., sp. nov., a prosthecate alphaproteobacterium of the family Hyphomonadaceae isolated from deep seawater.</title>
        <authorList>
            <person name="Zhang X.Y."/>
            <person name="Li G.W."/>
            <person name="Wang C.S."/>
            <person name="Zhang Y.J."/>
            <person name="Xu X.W."/>
            <person name="Li H."/>
            <person name="Liu A."/>
            <person name="Liu C."/>
            <person name="Xie B.B."/>
            <person name="Qin Q.L."/>
            <person name="Xu Z."/>
            <person name="Chen X.L."/>
            <person name="Zhou B.C."/>
            <person name="Zhang Y.Z."/>
        </authorList>
    </citation>
    <scope>NUCLEOTIDE SEQUENCE [LARGE SCALE GENOMIC DNA]</scope>
    <source>
        <strain evidence="9 10">P-1 km-3</strain>
    </source>
</reference>
<dbReference type="Pfam" id="PF00342">
    <property type="entry name" value="PGI"/>
    <property type="match status" value="1"/>
</dbReference>
<comment type="subcellular location">
    <subcellularLocation>
        <location evidence="7">Cytoplasm</location>
    </subcellularLocation>
</comment>
<dbReference type="CDD" id="cd05016">
    <property type="entry name" value="SIS_PGI_2"/>
    <property type="match status" value="1"/>
</dbReference>
<dbReference type="PANTHER" id="PTHR11469">
    <property type="entry name" value="GLUCOSE-6-PHOSPHATE ISOMERASE"/>
    <property type="match status" value="1"/>
</dbReference>